<accession>A0A836H762</accession>
<dbReference type="InterPro" id="IPR036400">
    <property type="entry name" value="Cyt_B5-like_heme/steroid_sf"/>
</dbReference>
<dbReference type="InterPro" id="IPR001199">
    <property type="entry name" value="Cyt_B5-like_heme/steroid-bd"/>
</dbReference>
<dbReference type="KEGG" id="loi:92359154"/>
<organism evidence="4 5">
    <name type="scientific">Leishmania orientalis</name>
    <dbReference type="NCBI Taxonomy" id="2249476"/>
    <lineage>
        <taxon>Eukaryota</taxon>
        <taxon>Discoba</taxon>
        <taxon>Euglenozoa</taxon>
        <taxon>Kinetoplastea</taxon>
        <taxon>Metakinetoplastina</taxon>
        <taxon>Trypanosomatida</taxon>
        <taxon>Trypanosomatidae</taxon>
        <taxon>Leishmaniinae</taxon>
        <taxon>Leishmania</taxon>
    </lineage>
</organism>
<gene>
    <name evidence="4" type="ORF">LSCM4_03206</name>
</gene>
<feature type="region of interest" description="Disordered" evidence="1">
    <location>
        <begin position="70"/>
        <end position="92"/>
    </location>
</feature>
<dbReference type="Gene3D" id="3.10.120.10">
    <property type="entry name" value="Cytochrome b5-like heme/steroid binding domain"/>
    <property type="match status" value="1"/>
</dbReference>
<keyword evidence="2" id="KW-0472">Membrane</keyword>
<dbReference type="RefSeq" id="XP_067060772.1">
    <property type="nucleotide sequence ID" value="XM_067205220.1"/>
</dbReference>
<evidence type="ECO:0000259" key="3">
    <source>
        <dbReference type="Pfam" id="PF00173"/>
    </source>
</evidence>
<sequence length="163" mass="17762">MPENIRYRFFFKGKSYLIPKDYIDNEHPGGGEKIMPYVGHDMTGAFEDADHSLDAVELLEEWLEEECALNLPSDSTAAPSPAQEEAKTAEPVTEALPLATEFTSAAPKPAPTVFTESMSTPPMCDSKPSKRKLLMPAVTAAASLAVVMASVALVFVRVTKRRC</sequence>
<evidence type="ECO:0000256" key="2">
    <source>
        <dbReference type="SAM" id="Phobius"/>
    </source>
</evidence>
<dbReference type="AlphaFoldDB" id="A0A836H762"/>
<keyword evidence="2" id="KW-0812">Transmembrane</keyword>
<evidence type="ECO:0000256" key="1">
    <source>
        <dbReference type="SAM" id="MobiDB-lite"/>
    </source>
</evidence>
<comment type="caution">
    <text evidence="4">The sequence shown here is derived from an EMBL/GenBank/DDBJ whole genome shotgun (WGS) entry which is preliminary data.</text>
</comment>
<keyword evidence="5" id="KW-1185">Reference proteome</keyword>
<dbReference type="Pfam" id="PF00173">
    <property type="entry name" value="Cyt-b5"/>
    <property type="match status" value="1"/>
</dbReference>
<dbReference type="EMBL" id="JAFHLR010000031">
    <property type="protein sequence ID" value="KAG5471655.1"/>
    <property type="molecule type" value="Genomic_DNA"/>
</dbReference>
<dbReference type="Proteomes" id="UP000674143">
    <property type="component" value="Chromosome 31"/>
</dbReference>
<dbReference type="SUPFAM" id="SSF55856">
    <property type="entry name" value="Cytochrome b5-like heme/steroid binding domain"/>
    <property type="match status" value="1"/>
</dbReference>
<protein>
    <recommendedName>
        <fullName evidence="3">Cytochrome b5 heme-binding domain-containing protein</fullName>
    </recommendedName>
</protein>
<name>A0A836H762_9TRYP</name>
<feature type="transmembrane region" description="Helical" evidence="2">
    <location>
        <begin position="133"/>
        <end position="156"/>
    </location>
</feature>
<feature type="domain" description="Cytochrome b5 heme-binding" evidence="3">
    <location>
        <begin position="22"/>
        <end position="61"/>
    </location>
</feature>
<evidence type="ECO:0000313" key="5">
    <source>
        <dbReference type="Proteomes" id="UP000674143"/>
    </source>
</evidence>
<reference evidence="4 5" key="1">
    <citation type="submission" date="2021-02" db="EMBL/GenBank/DDBJ databases">
        <title>Leishmania (Mundinia) orientalis Genome sequencing and assembly.</title>
        <authorList>
            <person name="Almutairi H."/>
            <person name="Gatherer D."/>
        </authorList>
    </citation>
    <scope>NUCLEOTIDE SEQUENCE [LARGE SCALE GENOMIC DNA]</scope>
    <source>
        <strain evidence="4">LSCM4</strain>
    </source>
</reference>
<proteinExistence type="predicted"/>
<evidence type="ECO:0000313" key="4">
    <source>
        <dbReference type="EMBL" id="KAG5471655.1"/>
    </source>
</evidence>
<keyword evidence="2" id="KW-1133">Transmembrane helix</keyword>
<dbReference type="GeneID" id="92359154"/>